<comment type="catalytic activity">
    <reaction evidence="13">
        <text>L-alpha-aminoacyl-L-lysine(out) = L-alpha-aminoacyl-L-lysine(in)</text>
        <dbReference type="Rhea" id="RHEA:79383"/>
        <dbReference type="ChEBI" id="CHEBI:229966"/>
    </reaction>
</comment>
<evidence type="ECO:0000256" key="2">
    <source>
        <dbReference type="ARBA" id="ARBA00008335"/>
    </source>
</evidence>
<dbReference type="PROSITE" id="PS50850">
    <property type="entry name" value="MFS"/>
    <property type="match status" value="1"/>
</dbReference>
<dbReference type="PATRIC" id="fig|29423.5.peg.103"/>
<comment type="catalytic activity">
    <reaction evidence="17">
        <text>L-arginyl-glycine(out) = L-arginyl-glycine(in)</text>
        <dbReference type="Rhea" id="RHEA:79391"/>
        <dbReference type="ChEBI" id="CHEBI:229955"/>
    </reaction>
</comment>
<dbReference type="AlphaFoldDB" id="A0A0W0XIW7"/>
<accession>A0A0W0XIW7</accession>
<evidence type="ECO:0000256" key="11">
    <source>
        <dbReference type="ARBA" id="ARBA00044884"/>
    </source>
</evidence>
<feature type="transmembrane region" description="Helical" evidence="25">
    <location>
        <begin position="297"/>
        <end position="314"/>
    </location>
</feature>
<dbReference type="InterPro" id="IPR036259">
    <property type="entry name" value="MFS_trans_sf"/>
</dbReference>
<evidence type="ECO:0000256" key="13">
    <source>
        <dbReference type="ARBA" id="ARBA00044893"/>
    </source>
</evidence>
<comment type="catalytic activity">
    <reaction evidence="8">
        <text>L-lysyl-L-alanine(out) = L-lysyl-L-alanine(in)</text>
        <dbReference type="Rhea" id="RHEA:79399"/>
        <dbReference type="ChEBI" id="CHEBI:229954"/>
    </reaction>
</comment>
<feature type="transmembrane region" description="Helical" evidence="25">
    <location>
        <begin position="229"/>
        <end position="252"/>
    </location>
</feature>
<comment type="catalytic activity">
    <reaction evidence="15">
        <text>L-arginyl-L-alpha-amino acid(out) = L-arginyl-L-alpha-amino acid(in)</text>
        <dbReference type="Rhea" id="RHEA:79371"/>
        <dbReference type="ChEBI" id="CHEBI:84315"/>
    </reaction>
</comment>
<comment type="catalytic activity">
    <reaction evidence="10">
        <text>L-alpha-aminoacyl-L-arginine(out) = L-alpha-aminoacyl-L-arginine(in)</text>
        <dbReference type="Rhea" id="RHEA:79367"/>
        <dbReference type="ChEBI" id="CHEBI:229968"/>
    </reaction>
</comment>
<comment type="similarity">
    <text evidence="2">Belongs to the major facilitator superfamily.</text>
</comment>
<evidence type="ECO:0000256" key="20">
    <source>
        <dbReference type="ARBA" id="ARBA00044924"/>
    </source>
</evidence>
<evidence type="ECO:0000256" key="17">
    <source>
        <dbReference type="ARBA" id="ARBA00044903"/>
    </source>
</evidence>
<dbReference type="InterPro" id="IPR052187">
    <property type="entry name" value="MFSD1"/>
</dbReference>
<evidence type="ECO:0000256" key="19">
    <source>
        <dbReference type="ARBA" id="ARBA00044919"/>
    </source>
</evidence>
<comment type="catalytic activity">
    <reaction evidence="19">
        <text>L-alanyl-L-lysine(out) = L-alanyl-L-lysine(in)</text>
        <dbReference type="Rhea" id="RHEA:79415"/>
        <dbReference type="ChEBI" id="CHEBI:192470"/>
    </reaction>
</comment>
<evidence type="ECO:0000256" key="5">
    <source>
        <dbReference type="ARBA" id="ARBA00022989"/>
    </source>
</evidence>
<evidence type="ECO:0000256" key="15">
    <source>
        <dbReference type="ARBA" id="ARBA00044899"/>
    </source>
</evidence>
<dbReference type="GO" id="GO:0005765">
    <property type="term" value="C:lysosomal membrane"/>
    <property type="evidence" value="ECO:0007669"/>
    <property type="project" value="UniProtKB-SubCell"/>
</dbReference>
<comment type="catalytic activity">
    <reaction evidence="16">
        <text>L-lysyl-L-lysine(out) = L-lysyl-L-lysine(in)</text>
        <dbReference type="Rhea" id="RHEA:79403"/>
        <dbReference type="ChEBI" id="CHEBI:229956"/>
    </reaction>
</comment>
<comment type="catalytic activity">
    <reaction evidence="20">
        <text>L-lysyl-glycine(out) = L-lysyl-glycine(in)</text>
        <dbReference type="Rhea" id="RHEA:79407"/>
        <dbReference type="ChEBI" id="CHEBI:191202"/>
    </reaction>
</comment>
<feature type="transmembrane region" description="Helical" evidence="25">
    <location>
        <begin position="320"/>
        <end position="340"/>
    </location>
</feature>
<evidence type="ECO:0000256" key="14">
    <source>
        <dbReference type="ARBA" id="ARBA00044898"/>
    </source>
</evidence>
<feature type="transmembrane region" description="Helical" evidence="25">
    <location>
        <begin position="264"/>
        <end position="285"/>
    </location>
</feature>
<evidence type="ECO:0000256" key="16">
    <source>
        <dbReference type="ARBA" id="ARBA00044900"/>
    </source>
</evidence>
<reference evidence="27 28" key="1">
    <citation type="submission" date="2015-11" db="EMBL/GenBank/DDBJ databases">
        <title>Genomic analysis of 38 Legionella species identifies large and diverse effector repertoires.</title>
        <authorList>
            <person name="Burstein D."/>
            <person name="Amaro F."/>
            <person name="Zusman T."/>
            <person name="Lifshitz Z."/>
            <person name="Cohen O."/>
            <person name="Gilbert J.A."/>
            <person name="Pupko T."/>
            <person name="Shuman H.A."/>
            <person name="Segal G."/>
        </authorList>
    </citation>
    <scope>NUCLEOTIDE SEQUENCE [LARGE SCALE GENOMIC DNA]</scope>
    <source>
        <strain evidence="27 28">Oak Ridge-10</strain>
    </source>
</reference>
<dbReference type="EMBL" id="LNYP01000002">
    <property type="protein sequence ID" value="KTD44587.1"/>
    <property type="molecule type" value="Genomic_DNA"/>
</dbReference>
<keyword evidence="3" id="KW-0813">Transport</keyword>
<feature type="transmembrane region" description="Helical" evidence="25">
    <location>
        <begin position="87"/>
        <end position="105"/>
    </location>
</feature>
<dbReference type="InterPro" id="IPR020846">
    <property type="entry name" value="MFS_dom"/>
</dbReference>
<feature type="transmembrane region" description="Helical" evidence="25">
    <location>
        <begin position="12"/>
        <end position="32"/>
    </location>
</feature>
<evidence type="ECO:0000256" key="9">
    <source>
        <dbReference type="ARBA" id="ARBA00044878"/>
    </source>
</evidence>
<dbReference type="GO" id="GO:0022857">
    <property type="term" value="F:transmembrane transporter activity"/>
    <property type="evidence" value="ECO:0007669"/>
    <property type="project" value="InterPro"/>
</dbReference>
<comment type="catalytic activity">
    <reaction evidence="9">
        <text>L-histidyl-glycine(out) = L-histidyl-glycine(in)</text>
        <dbReference type="Rhea" id="RHEA:79395"/>
        <dbReference type="ChEBI" id="CHEBI:229957"/>
    </reaction>
</comment>
<feature type="transmembrane region" description="Helical" evidence="25">
    <location>
        <begin position="352"/>
        <end position="375"/>
    </location>
</feature>
<evidence type="ECO:0000256" key="24">
    <source>
        <dbReference type="ARBA" id="ARBA00046376"/>
    </source>
</evidence>
<feature type="domain" description="Major facilitator superfamily (MFS) profile" evidence="26">
    <location>
        <begin position="22"/>
        <end position="417"/>
    </location>
</feature>
<comment type="catalytic activity">
    <reaction evidence="14">
        <text>L-aspartyl-L-lysine(out) = L-aspartyl-L-lysine(in)</text>
        <dbReference type="Rhea" id="RHEA:79411"/>
        <dbReference type="ChEBI" id="CHEBI:229953"/>
    </reaction>
</comment>
<sequence>MQQMAEERGFYLIRTSLLPWIVCFAASLFFFYEFIQGNMFASIADNIMKDFHIQADKMAYLSSIYYLSNVIFLFIAGILLDRFSTKKTILVAMFLCVLSTFLLAYAHSFYLALFCRFITGIGSAFCFLGPIRIASRWFPPQRMALVTGAIVTMAMTGGMLAQYPLTKLVIQVGWRDSLHWVGWLGIVMLMFMFYWIKDKPEDIVERPRRENSLLSTAKMAYLNLQTWRAALYTSLMNMAVAVFGAMMGSLYLMQRLGVSKEEAAIVNSMLFLGAIIGGPLIGWCSDKLGLRVLPMRIGAIASLLTILGILYLPVSLGMMTVLFFLLGFFTASQVISYALVAESSSPTMTATAVSLVSILTQGGYIIYQNLFSLLLVRHGGMNMVDGAPVYSFGDYQAAATILPLGLCIALLVLFKLKETYCRQITQQD</sequence>
<evidence type="ECO:0000256" key="4">
    <source>
        <dbReference type="ARBA" id="ARBA00022692"/>
    </source>
</evidence>
<comment type="catalytic activity">
    <reaction evidence="11">
        <text>L-alpha-aminoacyl-L-histidine(out) = L-alpha-aminoacyl-L-histidine(in)</text>
        <dbReference type="Rhea" id="RHEA:79375"/>
        <dbReference type="ChEBI" id="CHEBI:229967"/>
    </reaction>
</comment>
<evidence type="ECO:0000256" key="23">
    <source>
        <dbReference type="ARBA" id="ARBA00045709"/>
    </source>
</evidence>
<gene>
    <name evidence="27" type="ORF">Loak_0098</name>
</gene>
<name>A0A0W0XIW7_9GAMM</name>
<dbReference type="RefSeq" id="WP_058388778.1">
    <property type="nucleotide sequence ID" value="NZ_LCUA01000010.1"/>
</dbReference>
<feature type="transmembrane region" description="Helical" evidence="25">
    <location>
        <begin position="58"/>
        <end position="80"/>
    </location>
</feature>
<feature type="transmembrane region" description="Helical" evidence="25">
    <location>
        <begin position="395"/>
        <end position="414"/>
    </location>
</feature>
<dbReference type="Proteomes" id="UP000054858">
    <property type="component" value="Unassembled WGS sequence"/>
</dbReference>
<comment type="subcellular location">
    <subcellularLocation>
        <location evidence="1">Lysosome membrane</location>
        <topology evidence="1">Multi-pass membrane protein</topology>
    </subcellularLocation>
</comment>
<keyword evidence="6 25" id="KW-0472">Membrane</keyword>
<keyword evidence="5 25" id="KW-1133">Transmembrane helix</keyword>
<dbReference type="SUPFAM" id="SSF103473">
    <property type="entry name" value="MFS general substrate transporter"/>
    <property type="match status" value="1"/>
</dbReference>
<evidence type="ECO:0000256" key="21">
    <source>
        <dbReference type="ARBA" id="ARBA00044985"/>
    </source>
</evidence>
<evidence type="ECO:0000259" key="26">
    <source>
        <dbReference type="PROSITE" id="PS50850"/>
    </source>
</evidence>
<organism evidence="27 28">
    <name type="scientific">Legionella oakridgensis</name>
    <dbReference type="NCBI Taxonomy" id="29423"/>
    <lineage>
        <taxon>Bacteria</taxon>
        <taxon>Pseudomonadati</taxon>
        <taxon>Pseudomonadota</taxon>
        <taxon>Gammaproteobacteria</taxon>
        <taxon>Legionellales</taxon>
        <taxon>Legionellaceae</taxon>
        <taxon>Legionella</taxon>
    </lineage>
</organism>
<dbReference type="Gene3D" id="1.20.1250.20">
    <property type="entry name" value="MFS general substrate transporter like domains"/>
    <property type="match status" value="2"/>
</dbReference>
<protein>
    <recommendedName>
        <fullName evidence="21">Lysosomal dipeptide transporter MFSD1</fullName>
    </recommendedName>
    <alternativeName>
        <fullName evidence="22">Major facilitator superfamily domain-containing protein 1</fullName>
    </alternativeName>
</protein>
<comment type="catalytic activity">
    <reaction evidence="12">
        <text>L-lysyl-L-alpha-amino acid(out) = L-lysyl-L-alpha-amino acid(in)</text>
        <dbReference type="Rhea" id="RHEA:79387"/>
        <dbReference type="ChEBI" id="CHEBI:229965"/>
    </reaction>
</comment>
<feature type="transmembrane region" description="Helical" evidence="25">
    <location>
        <begin position="111"/>
        <end position="131"/>
    </location>
</feature>
<proteinExistence type="inferred from homology"/>
<dbReference type="Pfam" id="PF07690">
    <property type="entry name" value="MFS_1"/>
    <property type="match status" value="1"/>
</dbReference>
<evidence type="ECO:0000256" key="3">
    <source>
        <dbReference type="ARBA" id="ARBA00022448"/>
    </source>
</evidence>
<evidence type="ECO:0000256" key="7">
    <source>
        <dbReference type="ARBA" id="ARBA00023228"/>
    </source>
</evidence>
<comment type="subunit">
    <text evidence="24">Homodimer. Interacts with lysosomal protein GLMP (via lumenal domain); the interaction starts while both proteins are still in the endoplasmic reticulum and is required for stabilization of MFSD1 in lysosomes but has no direct effect on its targeting to lysosomes or transporter activity.</text>
</comment>
<comment type="function">
    <text evidence="23">Lysosomal dipeptide uniporter that selectively exports lysine, arginine or histidine-containing dipeptides with a net positive charge from the lysosome lumen into the cytosol. Could play a role in a specific type of protein O-glycosylation indirectly regulating macrophages migration and tissue invasion. Also essential for liver homeostasis.</text>
</comment>
<comment type="catalytic activity">
    <reaction evidence="18">
        <text>L-histidyl-L-alpha-amino acid(out) = L-histidyl-L-alpha-amino acid(in)</text>
        <dbReference type="Rhea" id="RHEA:79379"/>
        <dbReference type="ChEBI" id="CHEBI:229964"/>
    </reaction>
</comment>
<evidence type="ECO:0000256" key="8">
    <source>
        <dbReference type="ARBA" id="ARBA00044876"/>
    </source>
</evidence>
<evidence type="ECO:0000256" key="10">
    <source>
        <dbReference type="ARBA" id="ARBA00044881"/>
    </source>
</evidence>
<evidence type="ECO:0000313" key="28">
    <source>
        <dbReference type="Proteomes" id="UP000054858"/>
    </source>
</evidence>
<dbReference type="PANTHER" id="PTHR23512:SF3">
    <property type="entry name" value="MAJOR FACILITATOR SUPERFAMILY DOMAIN-CONTAINING PROTEIN 1"/>
    <property type="match status" value="1"/>
</dbReference>
<evidence type="ECO:0000256" key="18">
    <source>
        <dbReference type="ARBA" id="ARBA00044912"/>
    </source>
</evidence>
<keyword evidence="7" id="KW-0458">Lysosome</keyword>
<evidence type="ECO:0000313" key="27">
    <source>
        <dbReference type="EMBL" id="KTD44587.1"/>
    </source>
</evidence>
<evidence type="ECO:0000256" key="25">
    <source>
        <dbReference type="SAM" id="Phobius"/>
    </source>
</evidence>
<feature type="transmembrane region" description="Helical" evidence="25">
    <location>
        <begin position="177"/>
        <end position="196"/>
    </location>
</feature>
<evidence type="ECO:0000256" key="22">
    <source>
        <dbReference type="ARBA" id="ARBA00045018"/>
    </source>
</evidence>
<evidence type="ECO:0000256" key="1">
    <source>
        <dbReference type="ARBA" id="ARBA00004155"/>
    </source>
</evidence>
<evidence type="ECO:0000256" key="12">
    <source>
        <dbReference type="ARBA" id="ARBA00044891"/>
    </source>
</evidence>
<dbReference type="InterPro" id="IPR011701">
    <property type="entry name" value="MFS"/>
</dbReference>
<comment type="caution">
    <text evidence="27">The sequence shown here is derived from an EMBL/GenBank/DDBJ whole genome shotgun (WGS) entry which is preliminary data.</text>
</comment>
<keyword evidence="4 25" id="KW-0812">Transmembrane</keyword>
<dbReference type="PANTHER" id="PTHR23512">
    <property type="entry name" value="MAJOR FACILITATOR SUPERFAMILY DOMAIN-CONTAINING PROTEIN 1"/>
    <property type="match status" value="1"/>
</dbReference>
<evidence type="ECO:0000256" key="6">
    <source>
        <dbReference type="ARBA" id="ARBA00023136"/>
    </source>
</evidence>
<feature type="transmembrane region" description="Helical" evidence="25">
    <location>
        <begin position="143"/>
        <end position="165"/>
    </location>
</feature>